<organism evidence="1 2">
    <name type="scientific">Mucilaginibacter hurinus</name>
    <dbReference type="NCBI Taxonomy" id="2201324"/>
    <lineage>
        <taxon>Bacteria</taxon>
        <taxon>Pseudomonadati</taxon>
        <taxon>Bacteroidota</taxon>
        <taxon>Sphingobacteriia</taxon>
        <taxon>Sphingobacteriales</taxon>
        <taxon>Sphingobacteriaceae</taxon>
        <taxon>Mucilaginibacter</taxon>
    </lineage>
</organism>
<dbReference type="AlphaFoldDB" id="A0A367GUL4"/>
<reference evidence="1 2" key="1">
    <citation type="submission" date="2018-05" db="EMBL/GenBank/DDBJ databases">
        <title>Mucilaginibacter hurinus sp. nov., isolated from briquette warehouse soil.</title>
        <authorList>
            <person name="Choi L."/>
        </authorList>
    </citation>
    <scope>NUCLEOTIDE SEQUENCE [LARGE SCALE GENOMIC DNA]</scope>
    <source>
        <strain evidence="1 2">ZR32</strain>
    </source>
</reference>
<evidence type="ECO:0000313" key="1">
    <source>
        <dbReference type="EMBL" id="RCH56481.1"/>
    </source>
</evidence>
<name>A0A367GUL4_9SPHI</name>
<keyword evidence="2" id="KW-1185">Reference proteome</keyword>
<protein>
    <submittedName>
        <fullName evidence="1">Uncharacterized protein</fullName>
    </submittedName>
</protein>
<dbReference type="EMBL" id="QGDC01000001">
    <property type="protein sequence ID" value="RCH56481.1"/>
    <property type="molecule type" value="Genomic_DNA"/>
</dbReference>
<evidence type="ECO:0000313" key="2">
    <source>
        <dbReference type="Proteomes" id="UP000253209"/>
    </source>
</evidence>
<accession>A0A367GUL4</accession>
<sequence>MLAIMQSRAIGTQSIYIKKLHRLKPWYNVLPIQPVKSNQTATLKNVWRLSNPFSFIIQYNAGIKNSADVTIFQGSGNK</sequence>
<comment type="caution">
    <text evidence="1">The sequence shown here is derived from an EMBL/GenBank/DDBJ whole genome shotgun (WGS) entry which is preliminary data.</text>
</comment>
<gene>
    <name evidence="1" type="ORF">DJ568_01080</name>
</gene>
<proteinExistence type="predicted"/>
<dbReference type="Proteomes" id="UP000253209">
    <property type="component" value="Unassembled WGS sequence"/>
</dbReference>